<evidence type="ECO:0000313" key="6">
    <source>
        <dbReference type="EMBL" id="TXF12367.1"/>
    </source>
</evidence>
<dbReference type="PANTHER" id="PTHR33823">
    <property type="entry name" value="RNA POLYMERASE-BINDING TRANSCRIPTION FACTOR DKSA-RELATED"/>
    <property type="match status" value="1"/>
</dbReference>
<dbReference type="PANTHER" id="PTHR33823:SF4">
    <property type="entry name" value="GENERAL STRESS PROTEIN 16O"/>
    <property type="match status" value="1"/>
</dbReference>
<evidence type="ECO:0000256" key="3">
    <source>
        <dbReference type="ARBA" id="ARBA00022833"/>
    </source>
</evidence>
<dbReference type="InterPro" id="IPR000962">
    <property type="entry name" value="Znf_DskA_TraR"/>
</dbReference>
<dbReference type="RefSeq" id="WP_147799235.1">
    <property type="nucleotide sequence ID" value="NZ_VPFL01000006.1"/>
</dbReference>
<feature type="domain" description="Zinc finger DksA/TraR C4-type" evidence="5">
    <location>
        <begin position="90"/>
        <end position="121"/>
    </location>
</feature>
<keyword evidence="1" id="KW-0479">Metal-binding</keyword>
<reference evidence="6 7" key="1">
    <citation type="submission" date="2019-08" db="EMBL/GenBank/DDBJ databases">
        <title>Pelomicrobium methylotrophicum gen. nov., sp. nov. a moderately thermophilic, facultatively anaerobic, lithoautotrophic and methylotrophic bacterium isolated from a terrestrial mud volcano.</title>
        <authorList>
            <person name="Slobodkina G.B."/>
            <person name="Merkel A.Y."/>
            <person name="Slobodkin A.I."/>
        </authorList>
    </citation>
    <scope>NUCLEOTIDE SEQUENCE [LARGE SCALE GENOMIC DNA]</scope>
    <source>
        <strain evidence="6 7">SM250</strain>
    </source>
</reference>
<evidence type="ECO:0000259" key="5">
    <source>
        <dbReference type="Pfam" id="PF01258"/>
    </source>
</evidence>
<keyword evidence="7" id="KW-1185">Reference proteome</keyword>
<dbReference type="SUPFAM" id="SSF109635">
    <property type="entry name" value="DnaK suppressor protein DksA, alpha-hairpin domain"/>
    <property type="match status" value="1"/>
</dbReference>
<organism evidence="6 7">
    <name type="scientific">Pelomicrobium methylotrophicum</name>
    <dbReference type="NCBI Taxonomy" id="2602750"/>
    <lineage>
        <taxon>Bacteria</taxon>
        <taxon>Pseudomonadati</taxon>
        <taxon>Pseudomonadota</taxon>
        <taxon>Hydrogenophilia</taxon>
        <taxon>Hydrogenophilia incertae sedis</taxon>
        <taxon>Pelomicrobium</taxon>
    </lineage>
</organism>
<dbReference type="GO" id="GO:0008270">
    <property type="term" value="F:zinc ion binding"/>
    <property type="evidence" value="ECO:0007669"/>
    <property type="project" value="UniProtKB-KW"/>
</dbReference>
<comment type="caution">
    <text evidence="6">The sequence shown here is derived from an EMBL/GenBank/DDBJ whole genome shotgun (WGS) entry which is preliminary data.</text>
</comment>
<feature type="zinc finger region" description="dksA C4-type" evidence="4">
    <location>
        <begin position="91"/>
        <end position="115"/>
    </location>
</feature>
<dbReference type="AlphaFoldDB" id="A0A5C7EVJ1"/>
<keyword evidence="3" id="KW-0862">Zinc</keyword>
<dbReference type="PROSITE" id="PS51128">
    <property type="entry name" value="ZF_DKSA_2"/>
    <property type="match status" value="1"/>
</dbReference>
<evidence type="ECO:0000256" key="4">
    <source>
        <dbReference type="PROSITE-ProRule" id="PRU00510"/>
    </source>
</evidence>
<dbReference type="InterPro" id="IPR037187">
    <property type="entry name" value="DnaK_N"/>
</dbReference>
<dbReference type="Pfam" id="PF01258">
    <property type="entry name" value="zf-dskA_traR"/>
    <property type="match status" value="1"/>
</dbReference>
<proteinExistence type="predicted"/>
<evidence type="ECO:0000313" key="7">
    <source>
        <dbReference type="Proteomes" id="UP000321201"/>
    </source>
</evidence>
<sequence length="131" mass="14517">MPTLNQRQLNALRKRLSERRCQVIEDIREALARSNAELAAQLSDRVRDAGDESVADFLEALDAALVDRDVQELRDIEAALARLDSGEINRCADCGDDIGYERLSAFPTATRCLRCQAMYERTHAGPAGPSL</sequence>
<dbReference type="EMBL" id="VPFL01000006">
    <property type="protein sequence ID" value="TXF12367.1"/>
    <property type="molecule type" value="Genomic_DNA"/>
</dbReference>
<protein>
    <submittedName>
        <fullName evidence="6">TraR/DksA family transcriptional regulator</fullName>
    </submittedName>
</protein>
<dbReference type="OrthoDB" id="5296290at2"/>
<gene>
    <name evidence="6" type="ORF">FR698_05770</name>
</gene>
<evidence type="ECO:0000256" key="1">
    <source>
        <dbReference type="ARBA" id="ARBA00022723"/>
    </source>
</evidence>
<accession>A0A5C7EVJ1</accession>
<evidence type="ECO:0000256" key="2">
    <source>
        <dbReference type="ARBA" id="ARBA00022771"/>
    </source>
</evidence>
<name>A0A5C7EVJ1_9PROT</name>
<dbReference type="SUPFAM" id="SSF57716">
    <property type="entry name" value="Glucocorticoid receptor-like (DNA-binding domain)"/>
    <property type="match status" value="1"/>
</dbReference>
<dbReference type="Gene3D" id="1.20.120.910">
    <property type="entry name" value="DksA, coiled-coil domain"/>
    <property type="match status" value="1"/>
</dbReference>
<dbReference type="InParanoid" id="A0A5C7EVJ1"/>
<dbReference type="Proteomes" id="UP000321201">
    <property type="component" value="Unassembled WGS sequence"/>
</dbReference>
<keyword evidence="2" id="KW-0863">Zinc-finger</keyword>